<evidence type="ECO:0000313" key="1">
    <source>
        <dbReference type="EMBL" id="VBB42962.1"/>
    </source>
</evidence>
<sequence>MHVHLQPVGRLFGISGWARPYVPAVTQGVSFGGHRRLLAQKRRQADRISSFVGLFPKGCMLLRRESNKGEIR</sequence>
<reference evidence="1" key="1">
    <citation type="submission" date="2018-07" db="EMBL/GenBank/DDBJ databases">
        <authorList>
            <consortium name="Genoscope - CEA"/>
            <person name="William W."/>
        </authorList>
    </citation>
    <scope>NUCLEOTIDE SEQUENCE</scope>
    <source>
        <strain evidence="1">IK1</strain>
    </source>
</reference>
<dbReference type="AlphaFoldDB" id="A0A653A5K8"/>
<organism evidence="1">
    <name type="scientific">Uncultured Desulfatiglans sp</name>
    <dbReference type="NCBI Taxonomy" id="1748965"/>
    <lineage>
        <taxon>Bacteria</taxon>
        <taxon>Pseudomonadati</taxon>
        <taxon>Thermodesulfobacteriota</taxon>
        <taxon>Desulfobacteria</taxon>
        <taxon>Desulfatiglandales</taxon>
        <taxon>Desulfatiglandaceae</taxon>
        <taxon>Desulfatiglans</taxon>
        <taxon>environmental samples</taxon>
    </lineage>
</organism>
<protein>
    <submittedName>
        <fullName evidence="1">Uncharacterized protein</fullName>
    </submittedName>
</protein>
<dbReference type="EMBL" id="UPXX01000018">
    <property type="protein sequence ID" value="VBB42962.1"/>
    <property type="molecule type" value="Genomic_DNA"/>
</dbReference>
<accession>A0A653A5K8</accession>
<proteinExistence type="predicted"/>
<gene>
    <name evidence="1" type="ORF">TRIP_B250079</name>
</gene>
<name>A0A653A5K8_UNCDX</name>